<proteinExistence type="predicted"/>
<sequence length="60" mass="6911">MPEKESIRVLGKQNEISTKEAHPEGKSIIQLFKERGLPSPTETIDVIRSVGYRFRFKKPI</sequence>
<evidence type="ECO:0000313" key="2">
    <source>
        <dbReference type="EMBL" id="KKQ16032.1"/>
    </source>
</evidence>
<gene>
    <name evidence="2" type="ORF">US28_C0006G0027</name>
</gene>
<dbReference type="EMBL" id="LBSJ01000006">
    <property type="protein sequence ID" value="KKQ16032.1"/>
    <property type="molecule type" value="Genomic_DNA"/>
</dbReference>
<evidence type="ECO:0000313" key="3">
    <source>
        <dbReference type="Proteomes" id="UP000034448"/>
    </source>
</evidence>
<dbReference type="Proteomes" id="UP000034448">
    <property type="component" value="Unassembled WGS sequence"/>
</dbReference>
<feature type="region of interest" description="Disordered" evidence="1">
    <location>
        <begin position="1"/>
        <end position="22"/>
    </location>
</feature>
<dbReference type="AlphaFoldDB" id="A0A0G0FDL5"/>
<reference evidence="2 3" key="1">
    <citation type="journal article" date="2015" name="Nature">
        <title>rRNA introns, odd ribosomes, and small enigmatic genomes across a large radiation of phyla.</title>
        <authorList>
            <person name="Brown C.T."/>
            <person name="Hug L.A."/>
            <person name="Thomas B.C."/>
            <person name="Sharon I."/>
            <person name="Castelle C.J."/>
            <person name="Singh A."/>
            <person name="Wilkins M.J."/>
            <person name="Williams K.H."/>
            <person name="Banfield J.F."/>
        </authorList>
    </citation>
    <scope>NUCLEOTIDE SEQUENCE [LARGE SCALE GENOMIC DNA]</scope>
</reference>
<evidence type="ECO:0000256" key="1">
    <source>
        <dbReference type="SAM" id="MobiDB-lite"/>
    </source>
</evidence>
<organism evidence="2 3">
    <name type="scientific">Candidatus Daviesbacteria bacterium GW2011_GWA1_36_8</name>
    <dbReference type="NCBI Taxonomy" id="1618417"/>
    <lineage>
        <taxon>Bacteria</taxon>
        <taxon>Candidatus Daviesiibacteriota</taxon>
    </lineage>
</organism>
<accession>A0A0G0FDL5</accession>
<name>A0A0G0FDL5_9BACT</name>
<protein>
    <submittedName>
        <fullName evidence="2">Uncharacterized protein</fullName>
    </submittedName>
</protein>
<comment type="caution">
    <text evidence="2">The sequence shown here is derived from an EMBL/GenBank/DDBJ whole genome shotgun (WGS) entry which is preliminary data.</text>
</comment>